<dbReference type="InterPro" id="IPR056411">
    <property type="entry name" value="CysS_C"/>
</dbReference>
<keyword evidence="10 12" id="KW-0648">Protein biosynthesis</keyword>
<dbReference type="EC" id="6.1.1.16" evidence="12"/>
<dbReference type="InterPro" id="IPR032678">
    <property type="entry name" value="tRNA-synt_1_cat_dom"/>
</dbReference>
<evidence type="ECO:0000256" key="2">
    <source>
        <dbReference type="ARBA" id="ARBA00005594"/>
    </source>
</evidence>
<evidence type="ECO:0000256" key="4">
    <source>
        <dbReference type="ARBA" id="ARBA00022490"/>
    </source>
</evidence>
<evidence type="ECO:0000256" key="6">
    <source>
        <dbReference type="ARBA" id="ARBA00022723"/>
    </source>
</evidence>
<dbReference type="InterPro" id="IPR014729">
    <property type="entry name" value="Rossmann-like_a/b/a_fold"/>
</dbReference>
<dbReference type="Pfam" id="PF23493">
    <property type="entry name" value="CysS_C"/>
    <property type="match status" value="1"/>
</dbReference>
<feature type="binding site" evidence="12">
    <location>
        <position position="268"/>
    </location>
    <ligand>
        <name>Zn(2+)</name>
        <dbReference type="ChEBI" id="CHEBI:29105"/>
    </ligand>
</feature>
<accession>A0A1F6CXZ1</accession>
<comment type="caution">
    <text evidence="14">The sequence shown here is derived from an EMBL/GenBank/DDBJ whole genome shotgun (WGS) entry which is preliminary data.</text>
</comment>
<sequence length="496" mass="56325">MSWFKQLFGKKEVLQTPLFFFNTLGKEKQLFEAAPHTKEVRMYNCGPTVYGRQHIGNLSMFVFTDTLRHTLEYNDFKVKQVINFTDFGHLSSDADEGEDKMTKGLKREGLAPTLDNMRALGEKYANLFLEDIRALNIEVDKVTFPRASDFIPAQIAMIKALEEKGYAYKTKRGVYFDTSRFPDYGKLGNINLEGQKEGARIGKDPEKRNPIDFLLWKNDKKLGWDSPWGKGFPGWHIECSAMIRATLGLQIDIHTGGIEHIPVHHNNEIAQSESATGKKPLARFWLHRAHLQLEGAKIAKSEGNVVYLSDIIERGFHPLSLRYLLLSAHYRTSANFTWEALGAAQTAYAKLLAMRLKSQKVSPPGFSQTTLAWKQKFTERINDDLDTPGALAVLWEMTKDEELPSEELLAALLDFDSVLGLNLSEPDEAARRLAATETKKEITLDSLPEDIRTLIKEREEARENKDWPRADELRTKIENLGYALEDSASGTRVFEP</sequence>
<dbReference type="InterPro" id="IPR024909">
    <property type="entry name" value="Cys-tRNA/MSH_ligase"/>
</dbReference>
<dbReference type="Pfam" id="PF01406">
    <property type="entry name" value="tRNA-synt_1e"/>
    <property type="match status" value="1"/>
</dbReference>
<dbReference type="HAMAP" id="MF_00041">
    <property type="entry name" value="Cys_tRNA_synth"/>
    <property type="match status" value="1"/>
</dbReference>
<keyword evidence="11 12" id="KW-0030">Aminoacyl-tRNA synthetase</keyword>
<name>A0A1F6CXZ1_9BACT</name>
<dbReference type="PANTHER" id="PTHR10890:SF3">
    <property type="entry name" value="CYSTEINE--TRNA LIGASE, CYTOPLASMIC"/>
    <property type="match status" value="1"/>
</dbReference>
<evidence type="ECO:0000256" key="7">
    <source>
        <dbReference type="ARBA" id="ARBA00022741"/>
    </source>
</evidence>
<comment type="cofactor">
    <cofactor evidence="12">
        <name>Zn(2+)</name>
        <dbReference type="ChEBI" id="CHEBI:29105"/>
    </cofactor>
    <text evidence="12">Binds 1 zinc ion per subunit.</text>
</comment>
<evidence type="ECO:0000256" key="11">
    <source>
        <dbReference type="ARBA" id="ARBA00023146"/>
    </source>
</evidence>
<reference evidence="14 15" key="1">
    <citation type="journal article" date="2016" name="Nat. Commun.">
        <title>Thousands of microbial genomes shed light on interconnected biogeochemical processes in an aquifer system.</title>
        <authorList>
            <person name="Anantharaman K."/>
            <person name="Brown C.T."/>
            <person name="Hug L.A."/>
            <person name="Sharon I."/>
            <person name="Castelle C.J."/>
            <person name="Probst A.J."/>
            <person name="Thomas B.C."/>
            <person name="Singh A."/>
            <person name="Wilkins M.J."/>
            <person name="Karaoz U."/>
            <person name="Brodie E.L."/>
            <person name="Williams K.H."/>
            <person name="Hubbard S.S."/>
            <person name="Banfield J.F."/>
        </authorList>
    </citation>
    <scope>NUCLEOTIDE SEQUENCE [LARGE SCALE GENOMIC DNA]</scope>
</reference>
<keyword evidence="4 12" id="KW-0963">Cytoplasm</keyword>
<comment type="similarity">
    <text evidence="2 12">Belongs to the class-I aminoacyl-tRNA synthetase family.</text>
</comment>
<feature type="binding site" evidence="12">
    <location>
        <position position="45"/>
    </location>
    <ligand>
        <name>Zn(2+)</name>
        <dbReference type="ChEBI" id="CHEBI:29105"/>
    </ligand>
</feature>
<protein>
    <recommendedName>
        <fullName evidence="12">Cysteine--tRNA ligase</fullName>
        <ecNumber evidence="12">6.1.1.16</ecNumber>
    </recommendedName>
    <alternativeName>
        <fullName evidence="12">Cysteinyl-tRNA synthetase</fullName>
        <shortName evidence="12">CysRS</shortName>
    </alternativeName>
</protein>
<gene>
    <name evidence="12" type="primary">cysS</name>
    <name evidence="14" type="ORF">A2851_03335</name>
</gene>
<dbReference type="SMART" id="SM00840">
    <property type="entry name" value="DALR_2"/>
    <property type="match status" value="1"/>
</dbReference>
<dbReference type="AlphaFoldDB" id="A0A1F6CXZ1"/>
<evidence type="ECO:0000256" key="5">
    <source>
        <dbReference type="ARBA" id="ARBA00022598"/>
    </source>
</evidence>
<dbReference type="SUPFAM" id="SSF47323">
    <property type="entry name" value="Anticodon-binding domain of a subclass of class I aminoacyl-tRNA synthetases"/>
    <property type="match status" value="1"/>
</dbReference>
<keyword evidence="7 12" id="KW-0547">Nucleotide-binding</keyword>
<dbReference type="InterPro" id="IPR009080">
    <property type="entry name" value="tRNAsynth_Ia_anticodon-bd"/>
</dbReference>
<dbReference type="Proteomes" id="UP000176863">
    <property type="component" value="Unassembled WGS sequence"/>
</dbReference>
<keyword evidence="6 12" id="KW-0479">Metal-binding</keyword>
<dbReference type="InterPro" id="IPR015273">
    <property type="entry name" value="Cys-tRNA-synt_Ia_DALR"/>
</dbReference>
<evidence type="ECO:0000313" key="14">
    <source>
        <dbReference type="EMBL" id="OGG53911.1"/>
    </source>
</evidence>
<evidence type="ECO:0000313" key="15">
    <source>
        <dbReference type="Proteomes" id="UP000176863"/>
    </source>
</evidence>
<dbReference type="Gene3D" id="3.40.50.620">
    <property type="entry name" value="HUPs"/>
    <property type="match status" value="1"/>
</dbReference>
<evidence type="ECO:0000256" key="1">
    <source>
        <dbReference type="ARBA" id="ARBA00004496"/>
    </source>
</evidence>
<dbReference type="NCBIfam" id="TIGR00435">
    <property type="entry name" value="cysS"/>
    <property type="match status" value="1"/>
</dbReference>
<feature type="binding site" evidence="12">
    <location>
        <position position="239"/>
    </location>
    <ligand>
        <name>Zn(2+)</name>
        <dbReference type="ChEBI" id="CHEBI:29105"/>
    </ligand>
</feature>
<proteinExistence type="inferred from homology"/>
<evidence type="ECO:0000256" key="9">
    <source>
        <dbReference type="ARBA" id="ARBA00022840"/>
    </source>
</evidence>
<feature type="short sequence motif" description="'HIGH' region" evidence="12">
    <location>
        <begin position="47"/>
        <end position="57"/>
    </location>
</feature>
<dbReference type="GO" id="GO:0005829">
    <property type="term" value="C:cytosol"/>
    <property type="evidence" value="ECO:0007669"/>
    <property type="project" value="TreeGrafter"/>
</dbReference>
<evidence type="ECO:0000256" key="8">
    <source>
        <dbReference type="ARBA" id="ARBA00022833"/>
    </source>
</evidence>
<keyword evidence="9 12" id="KW-0067">ATP-binding</keyword>
<dbReference type="STRING" id="1798480.A2851_03335"/>
<dbReference type="GO" id="GO:0006423">
    <property type="term" value="P:cysteinyl-tRNA aminoacylation"/>
    <property type="evidence" value="ECO:0007669"/>
    <property type="project" value="UniProtKB-UniRule"/>
</dbReference>
<dbReference type="InterPro" id="IPR015803">
    <property type="entry name" value="Cys-tRNA-ligase"/>
</dbReference>
<dbReference type="Gene3D" id="1.20.120.1910">
    <property type="entry name" value="Cysteine-tRNA ligase, C-terminal anti-codon recognition domain"/>
    <property type="match status" value="1"/>
</dbReference>
<feature type="binding site" evidence="12">
    <location>
        <position position="300"/>
    </location>
    <ligand>
        <name>ATP</name>
        <dbReference type="ChEBI" id="CHEBI:30616"/>
    </ligand>
</feature>
<dbReference type="EMBL" id="MFKT01000007">
    <property type="protein sequence ID" value="OGG53911.1"/>
    <property type="molecule type" value="Genomic_DNA"/>
</dbReference>
<evidence type="ECO:0000256" key="3">
    <source>
        <dbReference type="ARBA" id="ARBA00011245"/>
    </source>
</evidence>
<evidence type="ECO:0000256" key="10">
    <source>
        <dbReference type="ARBA" id="ARBA00022917"/>
    </source>
</evidence>
<feature type="binding site" evidence="12">
    <location>
        <position position="264"/>
    </location>
    <ligand>
        <name>Zn(2+)</name>
        <dbReference type="ChEBI" id="CHEBI:29105"/>
    </ligand>
</feature>
<feature type="domain" description="Cysteinyl-tRNA synthetase class Ia DALR" evidence="13">
    <location>
        <begin position="376"/>
        <end position="430"/>
    </location>
</feature>
<comment type="caution">
    <text evidence="12">Lacks conserved residue(s) required for the propagation of feature annotation.</text>
</comment>
<evidence type="ECO:0000256" key="12">
    <source>
        <dbReference type="HAMAP-Rule" id="MF_00041"/>
    </source>
</evidence>
<evidence type="ECO:0000259" key="13">
    <source>
        <dbReference type="SMART" id="SM00840"/>
    </source>
</evidence>
<comment type="catalytic activity">
    <reaction evidence="12">
        <text>tRNA(Cys) + L-cysteine + ATP = L-cysteinyl-tRNA(Cys) + AMP + diphosphate</text>
        <dbReference type="Rhea" id="RHEA:17773"/>
        <dbReference type="Rhea" id="RHEA-COMP:9661"/>
        <dbReference type="Rhea" id="RHEA-COMP:9679"/>
        <dbReference type="ChEBI" id="CHEBI:30616"/>
        <dbReference type="ChEBI" id="CHEBI:33019"/>
        <dbReference type="ChEBI" id="CHEBI:35235"/>
        <dbReference type="ChEBI" id="CHEBI:78442"/>
        <dbReference type="ChEBI" id="CHEBI:78517"/>
        <dbReference type="ChEBI" id="CHEBI:456215"/>
        <dbReference type="EC" id="6.1.1.16"/>
    </reaction>
</comment>
<dbReference type="GO" id="GO:0004817">
    <property type="term" value="F:cysteine-tRNA ligase activity"/>
    <property type="evidence" value="ECO:0007669"/>
    <property type="project" value="UniProtKB-UniRule"/>
</dbReference>
<dbReference type="GO" id="GO:0005524">
    <property type="term" value="F:ATP binding"/>
    <property type="evidence" value="ECO:0007669"/>
    <property type="project" value="UniProtKB-UniRule"/>
</dbReference>
<dbReference type="GO" id="GO:0008270">
    <property type="term" value="F:zinc ion binding"/>
    <property type="evidence" value="ECO:0007669"/>
    <property type="project" value="UniProtKB-UniRule"/>
</dbReference>
<dbReference type="PANTHER" id="PTHR10890">
    <property type="entry name" value="CYSTEINYL-TRNA SYNTHETASE"/>
    <property type="match status" value="1"/>
</dbReference>
<dbReference type="PRINTS" id="PR00983">
    <property type="entry name" value="TRNASYNTHCYS"/>
</dbReference>
<keyword evidence="5 12" id="KW-0436">Ligase</keyword>
<comment type="subcellular location">
    <subcellularLocation>
        <location evidence="1 12">Cytoplasm</location>
    </subcellularLocation>
</comment>
<dbReference type="SUPFAM" id="SSF52374">
    <property type="entry name" value="Nucleotidylyl transferase"/>
    <property type="match status" value="1"/>
</dbReference>
<keyword evidence="8 12" id="KW-0862">Zinc</keyword>
<comment type="subunit">
    <text evidence="3 12">Monomer.</text>
</comment>
<organism evidence="14 15">
    <name type="scientific">Candidatus Kaiserbacteria bacterium RIFCSPHIGHO2_01_FULL_53_29</name>
    <dbReference type="NCBI Taxonomy" id="1798480"/>
    <lineage>
        <taxon>Bacteria</taxon>
        <taxon>Candidatus Kaiseribacteriota</taxon>
    </lineage>
</organism>